<evidence type="ECO:0000256" key="4">
    <source>
        <dbReference type="ARBA" id="ARBA00004586"/>
    </source>
</evidence>
<dbReference type="InterPro" id="IPR034815">
    <property type="entry name" value="A_dioxygenase"/>
</dbReference>
<dbReference type="SUPFAM" id="SSF48113">
    <property type="entry name" value="Heme-dependent peroxidases"/>
    <property type="match status" value="1"/>
</dbReference>
<dbReference type="GO" id="GO:0046872">
    <property type="term" value="F:metal ion binding"/>
    <property type="evidence" value="ECO:0007669"/>
    <property type="project" value="UniProtKB-KW"/>
</dbReference>
<feature type="transmembrane region" description="Helical" evidence="32">
    <location>
        <begin position="782"/>
        <end position="804"/>
    </location>
</feature>
<keyword evidence="32" id="KW-0812">Transmembrane</keyword>
<dbReference type="GO" id="GO:0020037">
    <property type="term" value="F:heme binding"/>
    <property type="evidence" value="ECO:0007669"/>
    <property type="project" value="InterPro"/>
</dbReference>
<feature type="region of interest" description="Disordered" evidence="31">
    <location>
        <begin position="815"/>
        <end position="848"/>
    </location>
</feature>
<evidence type="ECO:0000256" key="22">
    <source>
        <dbReference type="ARBA" id="ARBA00023004"/>
    </source>
</evidence>
<keyword evidence="22 29" id="KW-0408">Iron</keyword>
<keyword evidence="11" id="KW-0575">Peroxidase</keyword>
<evidence type="ECO:0000256" key="27">
    <source>
        <dbReference type="ARBA" id="ARBA00036358"/>
    </source>
</evidence>
<evidence type="ECO:0000256" key="15">
    <source>
        <dbReference type="ARBA" id="ARBA00022767"/>
    </source>
</evidence>
<dbReference type="GO" id="GO:0043005">
    <property type="term" value="C:neuron projection"/>
    <property type="evidence" value="ECO:0007669"/>
    <property type="project" value="TreeGrafter"/>
</dbReference>
<comment type="caution">
    <text evidence="30">Lacks conserved residue(s) required for the propagation of feature annotation.</text>
</comment>
<dbReference type="Proteomes" id="UP000515135">
    <property type="component" value="Unplaced"/>
</dbReference>
<feature type="compositionally biased region" description="Pro residues" evidence="31">
    <location>
        <begin position="199"/>
        <end position="208"/>
    </location>
</feature>
<keyword evidence="14 29" id="KW-0479">Metal-binding</keyword>
<dbReference type="GO" id="GO:0005789">
    <property type="term" value="C:endoplasmic reticulum membrane"/>
    <property type="evidence" value="ECO:0007669"/>
    <property type="project" value="UniProtKB-SubCell"/>
</dbReference>
<evidence type="ECO:0000256" key="14">
    <source>
        <dbReference type="ARBA" id="ARBA00022723"/>
    </source>
</evidence>
<evidence type="ECO:0000256" key="30">
    <source>
        <dbReference type="PROSITE-ProRule" id="PRU00076"/>
    </source>
</evidence>
<evidence type="ECO:0000256" key="16">
    <source>
        <dbReference type="ARBA" id="ARBA00022821"/>
    </source>
</evidence>
<dbReference type="Pfam" id="PF03098">
    <property type="entry name" value="An_peroxidase"/>
    <property type="match status" value="1"/>
</dbReference>
<proteinExistence type="inferred from homology"/>
<keyword evidence="34" id="KW-1185">Reference proteome</keyword>
<dbReference type="Pfam" id="PF25815">
    <property type="entry name" value="CTHRC1_C"/>
    <property type="match status" value="1"/>
</dbReference>
<evidence type="ECO:0000256" key="23">
    <source>
        <dbReference type="ARBA" id="ARBA00023098"/>
    </source>
</evidence>
<comment type="pathway">
    <text evidence="5">Lipid metabolism; prostaglandin biosynthesis.</text>
</comment>
<feature type="compositionally biased region" description="Low complexity" evidence="31">
    <location>
        <begin position="173"/>
        <end position="198"/>
    </location>
</feature>
<dbReference type="PROSITE" id="PS50292">
    <property type="entry name" value="PEROXIDASE_3"/>
    <property type="match status" value="1"/>
</dbReference>
<feature type="region of interest" description="Disordered" evidence="31">
    <location>
        <begin position="1466"/>
        <end position="1515"/>
    </location>
</feature>
<keyword evidence="12" id="KW-0643">Prostaglandin biosynthesis</keyword>
<evidence type="ECO:0000256" key="24">
    <source>
        <dbReference type="ARBA" id="ARBA00023160"/>
    </source>
</evidence>
<comment type="similarity">
    <text evidence="6">Belongs to the prostaglandin G/H synthase family.</text>
</comment>
<evidence type="ECO:0000256" key="20">
    <source>
        <dbReference type="ARBA" id="ARBA00022964"/>
    </source>
</evidence>
<dbReference type="GO" id="GO:0031408">
    <property type="term" value="P:oxylipin biosynthetic process"/>
    <property type="evidence" value="ECO:0007669"/>
    <property type="project" value="UniProtKB-KW"/>
</dbReference>
<keyword evidence="23" id="KW-0443">Lipid metabolism</keyword>
<keyword evidence="17" id="KW-0256">Endoplasmic reticulum</keyword>
<evidence type="ECO:0000256" key="6">
    <source>
        <dbReference type="ARBA" id="ARBA00008928"/>
    </source>
</evidence>
<evidence type="ECO:0000256" key="18">
    <source>
        <dbReference type="ARBA" id="ARBA00022832"/>
    </source>
</evidence>
<dbReference type="GO" id="GO:0006952">
    <property type="term" value="P:defense response"/>
    <property type="evidence" value="ECO:0007669"/>
    <property type="project" value="UniProtKB-KW"/>
</dbReference>
<comment type="cofactor">
    <cofactor evidence="2">
        <name>heme b</name>
        <dbReference type="ChEBI" id="CHEBI:60344"/>
    </cofactor>
</comment>
<reference evidence="35" key="1">
    <citation type="submission" date="2025-08" db="UniProtKB">
        <authorList>
            <consortium name="RefSeq"/>
        </authorList>
    </citation>
    <scope>IDENTIFICATION</scope>
    <source>
        <tissue evidence="35">Gonad</tissue>
    </source>
</reference>
<feature type="region of interest" description="Disordered" evidence="31">
    <location>
        <begin position="456"/>
        <end position="546"/>
    </location>
</feature>
<evidence type="ECO:0000256" key="9">
    <source>
        <dbReference type="ARBA" id="ARBA00022501"/>
    </source>
</evidence>
<evidence type="ECO:0000256" key="3">
    <source>
        <dbReference type="ARBA" id="ARBA00004524"/>
    </source>
</evidence>
<keyword evidence="32" id="KW-1133">Transmembrane helix</keyword>
<dbReference type="PROSITE" id="PS50026">
    <property type="entry name" value="EGF_3"/>
    <property type="match status" value="2"/>
</dbReference>
<evidence type="ECO:0000256" key="29">
    <source>
        <dbReference type="PIRSR" id="PIRSR619791-2"/>
    </source>
</evidence>
<keyword evidence="24" id="KW-0275">Fatty acid biosynthesis</keyword>
<protein>
    <recommendedName>
        <fullName evidence="8">prostaglandin-endoperoxide synthase</fullName>
        <ecNumber evidence="8">1.14.99.1</ecNumber>
    </recommendedName>
</protein>
<feature type="region of interest" description="Disordered" evidence="31">
    <location>
        <begin position="173"/>
        <end position="229"/>
    </location>
</feature>
<dbReference type="GO" id="GO:0004601">
    <property type="term" value="F:peroxidase activity"/>
    <property type="evidence" value="ECO:0007669"/>
    <property type="project" value="UniProtKB-KW"/>
</dbReference>
<comment type="catalytic activity">
    <reaction evidence="27">
        <text>(9Z,12Z)-octadecadienoate + AH2 + O2 = (13S)-hydroxy-(9Z,11E)-octadecadienoate + A + H2O</text>
        <dbReference type="Rhea" id="RHEA:75451"/>
        <dbReference type="ChEBI" id="CHEBI:13193"/>
        <dbReference type="ChEBI" id="CHEBI:15377"/>
        <dbReference type="ChEBI" id="CHEBI:15379"/>
        <dbReference type="ChEBI" id="CHEBI:17499"/>
        <dbReference type="ChEBI" id="CHEBI:30245"/>
        <dbReference type="ChEBI" id="CHEBI:90850"/>
    </reaction>
    <physiologicalReaction direction="left-to-right" evidence="27">
        <dbReference type="Rhea" id="RHEA:75452"/>
    </physiologicalReaction>
</comment>
<evidence type="ECO:0000256" key="19">
    <source>
        <dbReference type="ARBA" id="ARBA00022848"/>
    </source>
</evidence>
<dbReference type="GeneID" id="109478929"/>
<feature type="domain" description="EGF-like" evidence="33">
    <location>
        <begin position="736"/>
        <end position="776"/>
    </location>
</feature>
<keyword evidence="9" id="KW-0644">Prostaglandin metabolism</keyword>
<dbReference type="GO" id="GO:0004666">
    <property type="term" value="F:prostaglandin-endoperoxide synthase activity"/>
    <property type="evidence" value="ECO:0007669"/>
    <property type="project" value="UniProtKB-EC"/>
</dbReference>
<comment type="subunit">
    <text evidence="7">Homodimer.</text>
</comment>
<feature type="compositionally biased region" description="Low complexity" evidence="31">
    <location>
        <begin position="1502"/>
        <end position="1512"/>
    </location>
</feature>
<name>A0A6P4ZHP6_BRABE</name>
<comment type="cofactor">
    <cofactor evidence="1">
        <name>Ca(2+)</name>
        <dbReference type="ChEBI" id="CHEBI:29108"/>
    </cofactor>
</comment>
<evidence type="ECO:0000256" key="8">
    <source>
        <dbReference type="ARBA" id="ARBA00012440"/>
    </source>
</evidence>
<dbReference type="InterPro" id="IPR019791">
    <property type="entry name" value="Haem_peroxidase_animal"/>
</dbReference>
<feature type="transmembrane region" description="Helical" evidence="32">
    <location>
        <begin position="350"/>
        <end position="373"/>
    </location>
</feature>
<evidence type="ECO:0000256" key="12">
    <source>
        <dbReference type="ARBA" id="ARBA00022585"/>
    </source>
</evidence>
<evidence type="ECO:0000256" key="17">
    <source>
        <dbReference type="ARBA" id="ARBA00022824"/>
    </source>
</evidence>
<dbReference type="PANTHER" id="PTHR11903:SF11">
    <property type="entry name" value="ALPHA-DIOXYGENASE 1"/>
    <property type="match status" value="1"/>
</dbReference>
<dbReference type="KEGG" id="bbel:109478929"/>
<keyword evidence="13 29" id="KW-0349">Heme</keyword>
<evidence type="ECO:0000313" key="35">
    <source>
        <dbReference type="RefSeq" id="XP_019636293.1"/>
    </source>
</evidence>
<evidence type="ECO:0000256" key="32">
    <source>
        <dbReference type="SAM" id="Phobius"/>
    </source>
</evidence>
<comment type="catalytic activity">
    <reaction evidence="26">
        <text>(9Z,12Z)-octadecadienoate + AH2 + O2 = (9R)-hydroxy-(10E,12Z)-octadecadienoate + A + H2O</text>
        <dbReference type="Rhea" id="RHEA:75447"/>
        <dbReference type="ChEBI" id="CHEBI:13193"/>
        <dbReference type="ChEBI" id="CHEBI:15377"/>
        <dbReference type="ChEBI" id="CHEBI:15379"/>
        <dbReference type="ChEBI" id="CHEBI:17499"/>
        <dbReference type="ChEBI" id="CHEBI:30245"/>
        <dbReference type="ChEBI" id="CHEBI:77895"/>
    </reaction>
    <physiologicalReaction direction="left-to-right" evidence="26">
        <dbReference type="Rhea" id="RHEA:75448"/>
    </physiologicalReaction>
</comment>
<evidence type="ECO:0000256" key="7">
    <source>
        <dbReference type="ARBA" id="ARBA00011738"/>
    </source>
</evidence>
<keyword evidence="32" id="KW-0472">Membrane</keyword>
<dbReference type="RefSeq" id="XP_019636293.1">
    <property type="nucleotide sequence ID" value="XM_019780734.1"/>
</dbReference>
<gene>
    <name evidence="35" type="primary">LOC109478929</name>
</gene>
<evidence type="ECO:0000256" key="21">
    <source>
        <dbReference type="ARBA" id="ARBA00023002"/>
    </source>
</evidence>
<keyword evidence="10" id="KW-0444">Lipid biosynthesis</keyword>
<feature type="compositionally biased region" description="Low complexity" evidence="31">
    <location>
        <begin position="496"/>
        <end position="521"/>
    </location>
</feature>
<keyword evidence="21" id="KW-0560">Oxidoreductase</keyword>
<dbReference type="GO" id="GO:0016702">
    <property type="term" value="F:oxidoreductase activity, acting on single donors with incorporation of molecular oxygen, incorporation of two atoms of oxygen"/>
    <property type="evidence" value="ECO:0007669"/>
    <property type="project" value="TreeGrafter"/>
</dbReference>
<dbReference type="InterPro" id="IPR057873">
    <property type="entry name" value="CTHRC1_C"/>
</dbReference>
<keyword evidence="19" id="KW-0492">Microsome</keyword>
<dbReference type="InterPro" id="IPR037120">
    <property type="entry name" value="Haem_peroxidase_sf_animal"/>
</dbReference>
<dbReference type="GO" id="GO:0019371">
    <property type="term" value="P:cyclooxygenase pathway"/>
    <property type="evidence" value="ECO:0007669"/>
    <property type="project" value="TreeGrafter"/>
</dbReference>
<accession>A0A6P4ZHP6</accession>
<comment type="catalytic activity">
    <reaction evidence="28">
        <text>(9Z,12Z)-octadecadienoate + AH2 + O2 = (13R)-hydroxy-(9Z,11E)-octadecadienoate + A + H2O</text>
        <dbReference type="Rhea" id="RHEA:75455"/>
        <dbReference type="ChEBI" id="CHEBI:13193"/>
        <dbReference type="ChEBI" id="CHEBI:15377"/>
        <dbReference type="ChEBI" id="CHEBI:15379"/>
        <dbReference type="ChEBI" id="CHEBI:17499"/>
        <dbReference type="ChEBI" id="CHEBI:30245"/>
        <dbReference type="ChEBI" id="CHEBI:136655"/>
    </reaction>
    <physiologicalReaction direction="left-to-right" evidence="28">
        <dbReference type="Rhea" id="RHEA:75456"/>
    </physiologicalReaction>
</comment>
<dbReference type="PANTHER" id="PTHR11903">
    <property type="entry name" value="PROSTAGLANDIN G/H SYNTHASE"/>
    <property type="match status" value="1"/>
</dbReference>
<keyword evidence="18" id="KW-0276">Fatty acid metabolism</keyword>
<dbReference type="CDD" id="cd09818">
    <property type="entry name" value="PIOX_like"/>
    <property type="match status" value="1"/>
</dbReference>
<keyword evidence="15" id="KW-0925">Oxylipin biosynthesis</keyword>
<evidence type="ECO:0000256" key="31">
    <source>
        <dbReference type="SAM" id="MobiDB-lite"/>
    </source>
</evidence>
<dbReference type="InterPro" id="IPR000742">
    <property type="entry name" value="EGF"/>
</dbReference>
<evidence type="ECO:0000256" key="28">
    <source>
        <dbReference type="ARBA" id="ARBA00036409"/>
    </source>
</evidence>
<dbReference type="EC" id="1.14.99.1" evidence="8"/>
<keyword evidence="30" id="KW-0245">EGF-like domain</keyword>
<evidence type="ECO:0000256" key="13">
    <source>
        <dbReference type="ARBA" id="ARBA00022617"/>
    </source>
</evidence>
<dbReference type="OrthoDB" id="823504at2759"/>
<evidence type="ECO:0000256" key="26">
    <source>
        <dbReference type="ARBA" id="ARBA00036313"/>
    </source>
</evidence>
<dbReference type="GO" id="GO:0006979">
    <property type="term" value="P:response to oxidative stress"/>
    <property type="evidence" value="ECO:0007669"/>
    <property type="project" value="InterPro"/>
</dbReference>
<evidence type="ECO:0000256" key="25">
    <source>
        <dbReference type="ARBA" id="ARBA00035976"/>
    </source>
</evidence>
<evidence type="ECO:0000256" key="11">
    <source>
        <dbReference type="ARBA" id="ARBA00022559"/>
    </source>
</evidence>
<evidence type="ECO:0000313" key="34">
    <source>
        <dbReference type="Proteomes" id="UP000515135"/>
    </source>
</evidence>
<comment type="catalytic activity">
    <reaction evidence="25">
        <text>(9Z,12Z)-octadecadienoate + AH2 + O2 = (9S)-hydroxy-(10E,12Z)-octadecadienoate + A + H2O</text>
        <dbReference type="Rhea" id="RHEA:75459"/>
        <dbReference type="ChEBI" id="CHEBI:13193"/>
        <dbReference type="ChEBI" id="CHEBI:15377"/>
        <dbReference type="ChEBI" id="CHEBI:15379"/>
        <dbReference type="ChEBI" id="CHEBI:17499"/>
        <dbReference type="ChEBI" id="CHEBI:30245"/>
        <dbReference type="ChEBI" id="CHEBI:77852"/>
    </reaction>
    <physiologicalReaction direction="left-to-right" evidence="25">
        <dbReference type="Rhea" id="RHEA:75460"/>
    </physiologicalReaction>
</comment>
<feature type="compositionally biased region" description="Polar residues" evidence="31">
    <location>
        <begin position="456"/>
        <end position="495"/>
    </location>
</feature>
<feature type="domain" description="EGF-like" evidence="33">
    <location>
        <begin position="308"/>
        <end position="348"/>
    </location>
</feature>
<organism evidence="34 35">
    <name type="scientific">Branchiostoma belcheri</name>
    <name type="common">Amphioxus</name>
    <dbReference type="NCBI Taxonomy" id="7741"/>
    <lineage>
        <taxon>Eukaryota</taxon>
        <taxon>Metazoa</taxon>
        <taxon>Chordata</taxon>
        <taxon>Cephalochordata</taxon>
        <taxon>Leptocardii</taxon>
        <taxon>Amphioxiformes</taxon>
        <taxon>Branchiostomatidae</taxon>
        <taxon>Branchiostoma</taxon>
    </lineage>
</organism>
<evidence type="ECO:0000256" key="10">
    <source>
        <dbReference type="ARBA" id="ARBA00022516"/>
    </source>
</evidence>
<dbReference type="Gene3D" id="1.10.640.10">
    <property type="entry name" value="Haem peroxidase domain superfamily, animal type"/>
    <property type="match status" value="1"/>
</dbReference>
<comment type="subcellular location">
    <subcellularLocation>
        <location evidence="4">Endoplasmic reticulum membrane</location>
    </subcellularLocation>
    <subcellularLocation>
        <location evidence="3">Microsome membrane</location>
    </subcellularLocation>
</comment>
<evidence type="ECO:0000256" key="2">
    <source>
        <dbReference type="ARBA" id="ARBA00001970"/>
    </source>
</evidence>
<feature type="compositionally biased region" description="Low complexity" evidence="31">
    <location>
        <begin position="1472"/>
        <end position="1493"/>
    </location>
</feature>
<keyword evidence="20" id="KW-0223">Dioxygenase</keyword>
<dbReference type="InterPro" id="IPR050783">
    <property type="entry name" value="Oxylipin_biosynth_metab"/>
</dbReference>
<feature type="compositionally biased region" description="Polar residues" evidence="31">
    <location>
        <begin position="522"/>
        <end position="546"/>
    </location>
</feature>
<feature type="binding site" description="axial binding residue" evidence="29">
    <location>
        <position position="1236"/>
    </location>
    <ligand>
        <name>heme b</name>
        <dbReference type="ChEBI" id="CHEBI:60344"/>
    </ligand>
    <ligandPart>
        <name>Fe</name>
        <dbReference type="ChEBI" id="CHEBI:18248"/>
    </ligandPart>
</feature>
<evidence type="ECO:0000256" key="1">
    <source>
        <dbReference type="ARBA" id="ARBA00001913"/>
    </source>
</evidence>
<dbReference type="InterPro" id="IPR010255">
    <property type="entry name" value="Haem_peroxidase_sf"/>
</dbReference>
<evidence type="ECO:0000256" key="5">
    <source>
        <dbReference type="ARBA" id="ARBA00004702"/>
    </source>
</evidence>
<sequence>MNSTEKPQYTSGSIENTTAVTVTPTYGRVTNKTTFDYPSFSFINTSTEPSMNSTANAQYTSVPIENTSASDQMTATVTSTYGPIINSSLTGTSADTVNMYGINSTTMKTVTTLPYSIDKRRTDGIVTTLPFTGNPDVEEPPPAAGENTATTPVLSTAQVTTLAASTMGTTTKATTAAPTVAPTTPAATTTTKPTTTVPTTPPPPPPTPARVTTVKVTTKKKTAHPKVTSNTTIVTTTTTPAPPVRDGSLDVDGFHPVGNTDLIFTSQAVVDKEALDQLVQYDNPCQYYECDSGFSCHQEGETTKFSCISRCLVNYCLTRGFCTHLLEGRPTCKCDSNSGGWYTGERCDYYISHVAAVLVAVGVQAFLLACIIFKKRKDSPYLLPVRIAPEASYARFGEQRFCPVFTSSHGVYCGGDKCDEQAFIKRYDYSGPYSYGQQDPTDRNYTNAYGTYSNSITQSTHDTSKIPPTTASTIRENSMPTTSKLTVNTGKSTMHTASTSASTKATTTVPQTTPTMVVPSSDSIGVSTASPKAYTRSTDSVPNLENGTTVIDTVPGQKKPSQPKKIAYYRFPGDLKVYAHSTIQFIRQWDPRLGNRTSEQHLHFADAFKATVEPYYAKPKNTGFQNLEVVNLREGNYVRPHVVVDYRVRYNYTQLMSAGGYCNVLDMTGLPGTVREGELIVDGTRSILGTDVTYPSHTEISDSALELVLKHRNPCKYFDCSPGYSCKRDGEEFYCLSECLQKYCLNNALCIHQNGSLPSCRCEADPIGWYNGERCQLYIPHLWVLMAGGGAAGIIGLTIFVLSLCLCLQCCRPKRKPDAEEPPLVKTKPVKKKKSDKKKRKMDQDNWSFGSSYKKPMFPYAPGAVKPGYKWNPTLNIGNSHVGKLPVLIAIVYLAYQRTVLDNNALHDTYTAEDNKPPLSCPDSTLHARTADGSCNDLDDPTMGMRLYRFGRNAPIEKTFVDEKNLLKPNPRVISNKLFKRGKFIPATSINLLAAAWLQFQTHDWFDHGLNQRENPIHVPLPEDDELRNRGVETLKVFRTVSDPTQTQTDRPKTFRNHNTHWWDGSQLYGSDLDTQLALREMKDGKLKVTASGMIPLDENTGVEKTGFSSNWWVGLSMLHNLFTREHNAICDMLKAKYPKMTDQELFDKARLINAAVMAKLHTVEWTTALLYNDILHVGMNTNWVGFLGQLGALGDFLKPFLPSSYILDGIPGSKKELHGVPYSLTEEFTAVYRMHSILPDVIHMQDVATKKRTGETYPLKDTLFSDAFNVVKKQGMEKLFYTFGVENPGALVLHNFPNSIRDLQLPESQNSEFVDMATVDVLRDRERGVPRYNELRRHLNMAPAETFQDITDDPKVADELSTMYNGDVEMVDLLVGCSAESPRPTGFGFSDTAFRLFILMATRRLRADRFYTDYYNSATYTQEGLDWVEQATMSSVLLRHFPSLEGALSGVTNAFRPWKLQQASAGPSARPAGIPGNNGFPGNNGLPGNPGRDGTKGDQGDQGPPGSPGTSATRNVKQCTWDNLSSQAASGVIVECPFNKSSSTSALRLTWNGATRIINWANTPCCKRWFLTLNGTECTDPAPIDGIMYMHNRVEDGYVNVHRATTIDGLCYGEPAGPVTVALNVGPCSHDGLDEGSPHTGYNSYSRIIVEELDI</sequence>
<evidence type="ECO:0000259" key="33">
    <source>
        <dbReference type="PROSITE" id="PS50026"/>
    </source>
</evidence>
<feature type="region of interest" description="Disordered" evidence="31">
    <location>
        <begin position="128"/>
        <end position="149"/>
    </location>
</feature>
<feature type="compositionally biased region" description="Basic residues" evidence="31">
    <location>
        <begin position="828"/>
        <end position="841"/>
    </location>
</feature>
<keyword evidence="16" id="KW-0611">Plant defense</keyword>